<reference evidence="2 3" key="1">
    <citation type="journal article" date="2023" name="Plants (Basel)">
        <title>Bridging the Gap: Combining Genomics and Transcriptomics Approaches to Understand Stylosanthes scabra, an Orphan Legume from the Brazilian Caatinga.</title>
        <authorList>
            <person name="Ferreira-Neto J.R.C."/>
            <person name="da Silva M.D."/>
            <person name="Binneck E."/>
            <person name="de Melo N.F."/>
            <person name="da Silva R.H."/>
            <person name="de Melo A.L.T.M."/>
            <person name="Pandolfi V."/>
            <person name="Bustamante F.O."/>
            <person name="Brasileiro-Vidal A.C."/>
            <person name="Benko-Iseppon A.M."/>
        </authorList>
    </citation>
    <scope>NUCLEOTIDE SEQUENCE [LARGE SCALE GENOMIC DNA]</scope>
    <source>
        <tissue evidence="2">Leaves</tissue>
    </source>
</reference>
<comment type="caution">
    <text evidence="2">The sequence shown here is derived from an EMBL/GenBank/DDBJ whole genome shotgun (WGS) entry which is preliminary data.</text>
</comment>
<accession>A0ABU6ZJI9</accession>
<evidence type="ECO:0000313" key="3">
    <source>
        <dbReference type="Proteomes" id="UP001341840"/>
    </source>
</evidence>
<dbReference type="EMBL" id="JASCZI010272418">
    <property type="protein sequence ID" value="MED6222132.1"/>
    <property type="molecule type" value="Genomic_DNA"/>
</dbReference>
<protein>
    <submittedName>
        <fullName evidence="2">Uncharacterized protein</fullName>
    </submittedName>
</protein>
<organism evidence="2 3">
    <name type="scientific">Stylosanthes scabra</name>
    <dbReference type="NCBI Taxonomy" id="79078"/>
    <lineage>
        <taxon>Eukaryota</taxon>
        <taxon>Viridiplantae</taxon>
        <taxon>Streptophyta</taxon>
        <taxon>Embryophyta</taxon>
        <taxon>Tracheophyta</taxon>
        <taxon>Spermatophyta</taxon>
        <taxon>Magnoliopsida</taxon>
        <taxon>eudicotyledons</taxon>
        <taxon>Gunneridae</taxon>
        <taxon>Pentapetalae</taxon>
        <taxon>rosids</taxon>
        <taxon>fabids</taxon>
        <taxon>Fabales</taxon>
        <taxon>Fabaceae</taxon>
        <taxon>Papilionoideae</taxon>
        <taxon>50 kb inversion clade</taxon>
        <taxon>dalbergioids sensu lato</taxon>
        <taxon>Dalbergieae</taxon>
        <taxon>Pterocarpus clade</taxon>
        <taxon>Stylosanthes</taxon>
    </lineage>
</organism>
<feature type="coiled-coil region" evidence="1">
    <location>
        <begin position="82"/>
        <end position="219"/>
    </location>
</feature>
<proteinExistence type="predicted"/>
<keyword evidence="1" id="KW-0175">Coiled coil</keyword>
<sequence length="472" mass="54067">MGGYNHLYQNEDTHEIEDKIKKAWKNMKIQKTKGLIDQGTTHSPEYKTWRDNRIKGISVSNNLLSKSCCGQSREACSLASELEVAKAQASFLKEKKEAAETEILIFQSRCQKMAKEIENLKDECADVVKRSRKGKDKVTDTLLAEIQDLKEKLLVRERQLKEVSDSKKELRFKMQMKIHQKEEVIQELNLEARKERESREILEQEVENLSALLTRRENECLQGWESSNRYRSMMIDATEYGHFWRREALEKREDVEELKRKYAQASESITNFILSFVNQFEKAKERVDVAPFSGMPDEVFSGVSTIARTKKIDSNQTRVYNTRSRARMANEGSGPGRNLSMEINEMKDKMECMVELQSRMETMLKTMGDMLNIHLGAHRAQITNTDTTSDTAAMNIPTAQGGIPIGGTVNGLNLNQFTMLVGEGYQPVDRVHTEVPAQVIDNATGSHIESGKDKVKEEWMEKIQEQIRLSTL</sequence>
<dbReference type="Proteomes" id="UP001341840">
    <property type="component" value="Unassembled WGS sequence"/>
</dbReference>
<evidence type="ECO:0000256" key="1">
    <source>
        <dbReference type="SAM" id="Coils"/>
    </source>
</evidence>
<name>A0ABU6ZJI9_9FABA</name>
<gene>
    <name evidence="2" type="ORF">PIB30_061481</name>
</gene>
<evidence type="ECO:0000313" key="2">
    <source>
        <dbReference type="EMBL" id="MED6222132.1"/>
    </source>
</evidence>
<keyword evidence="3" id="KW-1185">Reference proteome</keyword>